<organism evidence="1 2">
    <name type="scientific">[Clostridium] symbiosum ATCC 14940</name>
    <dbReference type="NCBI Taxonomy" id="411472"/>
    <lineage>
        <taxon>Bacteria</taxon>
        <taxon>Bacillati</taxon>
        <taxon>Bacillota</taxon>
        <taxon>Clostridia</taxon>
        <taxon>Lachnospirales</taxon>
        <taxon>Lachnospiraceae</taxon>
        <taxon>Otoolea</taxon>
    </lineage>
</organism>
<dbReference type="EMBL" id="AWSU01000178">
    <property type="protein sequence ID" value="ERI76926.1"/>
    <property type="molecule type" value="Genomic_DNA"/>
</dbReference>
<accession>A0ABC9TXQ8</accession>
<dbReference type="Proteomes" id="UP000016491">
    <property type="component" value="Unassembled WGS sequence"/>
</dbReference>
<dbReference type="AlphaFoldDB" id="A0ABC9TXQ8"/>
<gene>
    <name evidence="1" type="ORF">CLOSYM_02319</name>
</gene>
<proteinExistence type="predicted"/>
<reference evidence="1 2" key="1">
    <citation type="submission" date="2013-07" db="EMBL/GenBank/DDBJ databases">
        <authorList>
            <person name="Weinstock G."/>
            <person name="Sodergren E."/>
            <person name="Wylie T."/>
            <person name="Fulton L."/>
            <person name="Fulton R."/>
            <person name="Fronick C."/>
            <person name="O'Laughlin M."/>
            <person name="Godfrey J."/>
            <person name="Miner T."/>
            <person name="Herter B."/>
            <person name="Appelbaum E."/>
            <person name="Cordes M."/>
            <person name="Lek S."/>
            <person name="Wollam A."/>
            <person name="Pepin K.H."/>
            <person name="Palsikar V.B."/>
            <person name="Mitreva M."/>
            <person name="Wilson R.K."/>
        </authorList>
    </citation>
    <scope>NUCLEOTIDE SEQUENCE [LARGE SCALE GENOMIC DNA]</scope>
    <source>
        <strain evidence="1 2">ATCC 14940</strain>
    </source>
</reference>
<sequence length="59" mass="6589">MGGCVFVREREYGWEFMENNHKSAGEKNSAPYVPKAFFSLNGGAFQPVDILGGHGRNQR</sequence>
<evidence type="ECO:0000313" key="1">
    <source>
        <dbReference type="EMBL" id="ERI76926.1"/>
    </source>
</evidence>
<protein>
    <submittedName>
        <fullName evidence="1">Uncharacterized protein</fullName>
    </submittedName>
</protein>
<evidence type="ECO:0000313" key="2">
    <source>
        <dbReference type="Proteomes" id="UP000016491"/>
    </source>
</evidence>
<name>A0ABC9TXQ8_CLOSY</name>
<comment type="caution">
    <text evidence="1">The sequence shown here is derived from an EMBL/GenBank/DDBJ whole genome shotgun (WGS) entry which is preliminary data.</text>
</comment>